<name>A0AAW0PQ82_9GOBI</name>
<accession>A0AAW0PQ82</accession>
<keyword evidence="2" id="KW-1185">Reference proteome</keyword>
<dbReference type="Proteomes" id="UP001460270">
    <property type="component" value="Unassembled WGS sequence"/>
</dbReference>
<evidence type="ECO:0000313" key="2">
    <source>
        <dbReference type="Proteomes" id="UP001460270"/>
    </source>
</evidence>
<sequence length="130" mass="15070">MWLGHWRPALFGMTPYPFSSPIPFMQPQCGSPFTLLSHREEERTERRSLREKGWPEEKEKQFVCKWLEDEPPLSLPSPPLSRDKSTVSVWDNSSDLIDSSHREKIQVLCNPIKATSGPKTLFIYDEKPAK</sequence>
<reference evidence="2" key="1">
    <citation type="submission" date="2024-04" db="EMBL/GenBank/DDBJ databases">
        <title>Salinicola lusitanus LLJ914,a marine bacterium isolated from the Okinawa Trough.</title>
        <authorList>
            <person name="Li J."/>
        </authorList>
    </citation>
    <scope>NUCLEOTIDE SEQUENCE [LARGE SCALE GENOMIC DNA]</scope>
</reference>
<comment type="caution">
    <text evidence="1">The sequence shown here is derived from an EMBL/GenBank/DDBJ whole genome shotgun (WGS) entry which is preliminary data.</text>
</comment>
<dbReference type="AlphaFoldDB" id="A0AAW0PQ82"/>
<proteinExistence type="predicted"/>
<dbReference type="EMBL" id="JBBPFD010000003">
    <property type="protein sequence ID" value="KAK7934202.1"/>
    <property type="molecule type" value="Genomic_DNA"/>
</dbReference>
<gene>
    <name evidence="1" type="ORF">WMY93_005098</name>
</gene>
<protein>
    <submittedName>
        <fullName evidence="1">Uncharacterized protein</fullName>
    </submittedName>
</protein>
<evidence type="ECO:0000313" key="1">
    <source>
        <dbReference type="EMBL" id="KAK7934202.1"/>
    </source>
</evidence>
<organism evidence="1 2">
    <name type="scientific">Mugilogobius chulae</name>
    <name type="common">yellowstripe goby</name>
    <dbReference type="NCBI Taxonomy" id="88201"/>
    <lineage>
        <taxon>Eukaryota</taxon>
        <taxon>Metazoa</taxon>
        <taxon>Chordata</taxon>
        <taxon>Craniata</taxon>
        <taxon>Vertebrata</taxon>
        <taxon>Euteleostomi</taxon>
        <taxon>Actinopterygii</taxon>
        <taxon>Neopterygii</taxon>
        <taxon>Teleostei</taxon>
        <taxon>Neoteleostei</taxon>
        <taxon>Acanthomorphata</taxon>
        <taxon>Gobiaria</taxon>
        <taxon>Gobiiformes</taxon>
        <taxon>Gobioidei</taxon>
        <taxon>Gobiidae</taxon>
        <taxon>Gobionellinae</taxon>
        <taxon>Mugilogobius</taxon>
    </lineage>
</organism>